<evidence type="ECO:0000313" key="1">
    <source>
        <dbReference type="EMBL" id="WXK92543.1"/>
    </source>
</evidence>
<name>A0ABZ2R770_9MICC</name>
<sequence>MDRALNAFVNLDVPADVVRVDIRGTLNQSSRPELVHIVRRVRRMGIRSHIRVDLSDAGKVESSALAGLRSDLNAIDSDTLPGIYGNGVSLAFSPSADGWAAKPDPAQPPLALIDVLTDLTEDGEDFADGYPLVPTGRLEELCGRPLEEYSDAELLTASDWIFGLLDTPSTFAGPDLLGRYNDIGLEFRRRRQQAAPLPASEDQAAS</sequence>
<dbReference type="RefSeq" id="WP_406634286.1">
    <property type="nucleotide sequence ID" value="NZ_CP148033.1"/>
</dbReference>
<evidence type="ECO:0000313" key="2">
    <source>
        <dbReference type="Proteomes" id="UP001623384"/>
    </source>
</evidence>
<proteinExistence type="predicted"/>
<dbReference type="EMBL" id="CP148033">
    <property type="protein sequence ID" value="WXK92543.1"/>
    <property type="molecule type" value="Genomic_DNA"/>
</dbReference>
<keyword evidence="2" id="KW-1185">Reference proteome</keyword>
<reference evidence="1 2" key="1">
    <citation type="submission" date="2024-03" db="EMBL/GenBank/DDBJ databases">
        <title>Rhodococcus navarretei sp. nov. and Pseudarthrobacter quantumdoti sp. nov., two new species with the ability to biosynthesize Quantum Dots isolated from soil samples at Union Glacier, Antarctica.</title>
        <authorList>
            <person name="Vargas M."/>
        </authorList>
    </citation>
    <scope>NUCLEOTIDE SEQUENCE [LARGE SCALE GENOMIC DNA]</scope>
    <source>
        <strain evidence="1 2">RC-2-3</strain>
    </source>
</reference>
<dbReference type="Proteomes" id="UP001623384">
    <property type="component" value="Chromosome"/>
</dbReference>
<accession>A0ABZ2R770</accession>
<protein>
    <submittedName>
        <fullName evidence="1">Uncharacterized protein</fullName>
    </submittedName>
</protein>
<organism evidence="1 2">
    <name type="scientific">Pseudarthrobacter quantipunctorum</name>
    <dbReference type="NCBI Taxonomy" id="3128980"/>
    <lineage>
        <taxon>Bacteria</taxon>
        <taxon>Bacillati</taxon>
        <taxon>Actinomycetota</taxon>
        <taxon>Actinomycetes</taxon>
        <taxon>Micrococcales</taxon>
        <taxon>Micrococcaceae</taxon>
        <taxon>Pseudarthrobacter</taxon>
    </lineage>
</organism>
<gene>
    <name evidence="1" type="ORF">WHH00_15950</name>
</gene>